<keyword evidence="2" id="KW-0805">Transcription regulation</keyword>
<evidence type="ECO:0000256" key="1">
    <source>
        <dbReference type="ARBA" id="ARBA00022833"/>
    </source>
</evidence>
<evidence type="ECO:0000313" key="6">
    <source>
        <dbReference type="EMBL" id="CAG5172052.1"/>
    </source>
</evidence>
<evidence type="ECO:0000256" key="5">
    <source>
        <dbReference type="SAM" id="MobiDB-lite"/>
    </source>
</evidence>
<comment type="caution">
    <text evidence="6">The sequence shown here is derived from an EMBL/GenBank/DDBJ whole genome shotgun (WGS) entry which is preliminary data.</text>
</comment>
<evidence type="ECO:0000256" key="3">
    <source>
        <dbReference type="ARBA" id="ARBA00023125"/>
    </source>
</evidence>
<dbReference type="GeneID" id="67019414"/>
<keyword evidence="1" id="KW-0862">Zinc</keyword>
<dbReference type="EMBL" id="CAJRGZ010000022">
    <property type="protein sequence ID" value="CAG5172052.1"/>
    <property type="molecule type" value="Genomic_DNA"/>
</dbReference>
<keyword evidence="7" id="KW-1185">Reference proteome</keyword>
<keyword evidence="3" id="KW-0238">DNA-binding</keyword>
<sequence length="600" mass="66592">MEIVWQSGEKAPKKRTAAACPACRARKKRCYHLEDHGTKRKERVYRAMKSVQRPHPEVDTRESDPSPGRVSEYNPESVLAALSEDAEPGTSDLAQIPHPVTSRPTPKAIAPSSSVAYEARRRLVWYKQHKIRAAPPNLSKSYRRYLQEEGAFTALPKTTTDGLLPLYNSTLDDLAPITDGASVFRDHSNGQASIHLVKAMCLVACKTKQAAPFLRLTDSGPLLEPLEFASKLLAGLDAAIKADLEPDRIVKIQILALMHLHNDGLAGIDRASSCLSQAICEAWSMCIHLKTPGNPNDEECKYLWWSLRNFDRLGKPIMAAGPFFIDDADIGVDRIAPSKDSYRSQVMAVSLRLGDLMTTATRAYKAGSTTAVDGCWEFPSLSELTGGSNFDQFHMSHRAYLEIWYHVAAMLSCRYSGPNTIQYNRRLASADQVLEIVSREGCEGLPPLPLVPYAMSMSTTAIYRALHDGEREIYKAGEDLHRCCDALDGLSQRWTSVRGVGKLAKRLCRLISDGTLNGLRDVHGSNTSTSDSTRVSTLPMFANNSVITNNPGFSYSDETLQRQLNEIWPSFDASYPQMDWAFQDYGFDMEFSGPFDDLPS</sequence>
<evidence type="ECO:0000256" key="2">
    <source>
        <dbReference type="ARBA" id="ARBA00023015"/>
    </source>
</evidence>
<dbReference type="AlphaFoldDB" id="A0A8J2N835"/>
<accession>A0A8J2N835</accession>
<evidence type="ECO:0008006" key="8">
    <source>
        <dbReference type="Google" id="ProtNLM"/>
    </source>
</evidence>
<dbReference type="RefSeq" id="XP_043170979.1">
    <property type="nucleotide sequence ID" value="XM_043315044.1"/>
</dbReference>
<dbReference type="GO" id="GO:0003677">
    <property type="term" value="F:DNA binding"/>
    <property type="evidence" value="ECO:0007669"/>
    <property type="project" value="UniProtKB-KW"/>
</dbReference>
<dbReference type="OrthoDB" id="10031947at2759"/>
<evidence type="ECO:0000256" key="4">
    <source>
        <dbReference type="ARBA" id="ARBA00023163"/>
    </source>
</evidence>
<protein>
    <recommendedName>
        <fullName evidence="8">Transcription factor domain-containing protein</fullName>
    </recommendedName>
</protein>
<proteinExistence type="predicted"/>
<dbReference type="Proteomes" id="UP000676310">
    <property type="component" value="Unassembled WGS sequence"/>
</dbReference>
<dbReference type="PANTHER" id="PTHR47171">
    <property type="entry name" value="FARA-RELATED"/>
    <property type="match status" value="1"/>
</dbReference>
<feature type="region of interest" description="Disordered" evidence="5">
    <location>
        <begin position="85"/>
        <end position="113"/>
    </location>
</feature>
<feature type="region of interest" description="Disordered" evidence="5">
    <location>
        <begin position="41"/>
        <end position="72"/>
    </location>
</feature>
<keyword evidence="4" id="KW-0804">Transcription</keyword>
<gene>
    <name evidence="6" type="ORF">ALTATR162_LOCUS7416</name>
</gene>
<reference evidence="6" key="1">
    <citation type="submission" date="2021-05" db="EMBL/GenBank/DDBJ databases">
        <authorList>
            <person name="Stam R."/>
        </authorList>
    </citation>
    <scope>NUCLEOTIDE SEQUENCE</scope>
    <source>
        <strain evidence="6">CS162</strain>
    </source>
</reference>
<name>A0A8J2N835_9PLEO</name>
<evidence type="ECO:0000313" key="7">
    <source>
        <dbReference type="Proteomes" id="UP000676310"/>
    </source>
</evidence>
<feature type="compositionally biased region" description="Basic and acidic residues" evidence="5">
    <location>
        <begin position="54"/>
        <end position="64"/>
    </location>
</feature>
<dbReference type="InterPro" id="IPR052073">
    <property type="entry name" value="Amide_Lactam_Regulators"/>
</dbReference>
<dbReference type="PANTHER" id="PTHR47171:SF6">
    <property type="entry name" value="SPECIFIC TRANSCRIPTION FACTOR, PUTATIVE (AFU_ORTHOLOGUE AFUA_2G06130)-RELATED"/>
    <property type="match status" value="1"/>
</dbReference>
<organism evidence="6 7">
    <name type="scientific">Alternaria atra</name>
    <dbReference type="NCBI Taxonomy" id="119953"/>
    <lineage>
        <taxon>Eukaryota</taxon>
        <taxon>Fungi</taxon>
        <taxon>Dikarya</taxon>
        <taxon>Ascomycota</taxon>
        <taxon>Pezizomycotina</taxon>
        <taxon>Dothideomycetes</taxon>
        <taxon>Pleosporomycetidae</taxon>
        <taxon>Pleosporales</taxon>
        <taxon>Pleosporineae</taxon>
        <taxon>Pleosporaceae</taxon>
        <taxon>Alternaria</taxon>
        <taxon>Alternaria sect. Ulocladioides</taxon>
    </lineage>
</organism>
<dbReference type="CDD" id="cd12148">
    <property type="entry name" value="fungal_TF_MHR"/>
    <property type="match status" value="1"/>
</dbReference>